<dbReference type="Proteomes" id="UP000033588">
    <property type="component" value="Unassembled WGS sequence"/>
</dbReference>
<gene>
    <name evidence="1" type="ORF">VC35_06685</name>
</gene>
<reference evidence="1 2" key="1">
    <citation type="submission" date="2015-03" db="EMBL/GenBank/DDBJ databases">
        <title>Comparative genomics of Pseudomonas insights into diversity of traits involved in vanlence and defense.</title>
        <authorList>
            <person name="Qin Y."/>
        </authorList>
    </citation>
    <scope>NUCLEOTIDE SEQUENCE [LARGE SCALE GENOMIC DNA]</scope>
    <source>
        <strain evidence="1 2">C8</strain>
    </source>
</reference>
<dbReference type="PATRIC" id="fig|294.132.peg.54"/>
<evidence type="ECO:0000313" key="1">
    <source>
        <dbReference type="EMBL" id="KJZ49010.1"/>
    </source>
</evidence>
<organism evidence="1 2">
    <name type="scientific">Pseudomonas fluorescens</name>
    <dbReference type="NCBI Taxonomy" id="294"/>
    <lineage>
        <taxon>Bacteria</taxon>
        <taxon>Pseudomonadati</taxon>
        <taxon>Pseudomonadota</taxon>
        <taxon>Gammaproteobacteria</taxon>
        <taxon>Pseudomonadales</taxon>
        <taxon>Pseudomonadaceae</taxon>
        <taxon>Pseudomonas</taxon>
    </lineage>
</organism>
<dbReference type="EMBL" id="LACC01000010">
    <property type="protein sequence ID" value="KJZ49010.1"/>
    <property type="molecule type" value="Genomic_DNA"/>
</dbReference>
<comment type="caution">
    <text evidence="1">The sequence shown here is derived from an EMBL/GenBank/DDBJ whole genome shotgun (WGS) entry which is preliminary data.</text>
</comment>
<name>A0A0F4TYC7_PSEFL</name>
<evidence type="ECO:0000313" key="2">
    <source>
        <dbReference type="Proteomes" id="UP000033588"/>
    </source>
</evidence>
<protein>
    <submittedName>
        <fullName evidence="1">Uncharacterized protein</fullName>
    </submittedName>
</protein>
<proteinExistence type="predicted"/>
<sequence>MGIASLNTSYGARLAQASLRPGARYAVMQNPVALGQGCAVFVVAADQPYRGNVAAQAAVRHGFVADDDRPLLADFCLSSPAAIRS</sequence>
<accession>A0A0F4TYC7</accession>
<dbReference type="AlphaFoldDB" id="A0A0F4TYC7"/>